<sequence>MKIAPALVLLLALGGCQKSAEPEKGAAKAAGGEVLPGSVSDAMIDLDGATGTPPLQPAPKARASAAAPEPTASADATAAATETPTPAAAPAAPPAQ</sequence>
<organism evidence="3 4">
    <name type="scientific">Novosphingobium pokkalii</name>
    <dbReference type="NCBI Taxonomy" id="1770194"/>
    <lineage>
        <taxon>Bacteria</taxon>
        <taxon>Pseudomonadati</taxon>
        <taxon>Pseudomonadota</taxon>
        <taxon>Alphaproteobacteria</taxon>
        <taxon>Sphingomonadales</taxon>
        <taxon>Sphingomonadaceae</taxon>
        <taxon>Novosphingobium</taxon>
    </lineage>
</organism>
<name>A0ABV7V3J7_9SPHN</name>
<reference evidence="4" key="1">
    <citation type="journal article" date="2019" name="Int. J. Syst. Evol. Microbiol.">
        <title>The Global Catalogue of Microorganisms (GCM) 10K type strain sequencing project: providing services to taxonomists for standard genome sequencing and annotation.</title>
        <authorList>
            <consortium name="The Broad Institute Genomics Platform"/>
            <consortium name="The Broad Institute Genome Sequencing Center for Infectious Disease"/>
            <person name="Wu L."/>
            <person name="Ma J."/>
        </authorList>
    </citation>
    <scope>NUCLEOTIDE SEQUENCE [LARGE SCALE GENOMIC DNA]</scope>
    <source>
        <strain evidence="4">KCTC 42224</strain>
    </source>
</reference>
<evidence type="ECO:0008006" key="5">
    <source>
        <dbReference type="Google" id="ProtNLM"/>
    </source>
</evidence>
<comment type="caution">
    <text evidence="3">The sequence shown here is derived from an EMBL/GenBank/DDBJ whole genome shotgun (WGS) entry which is preliminary data.</text>
</comment>
<evidence type="ECO:0000313" key="4">
    <source>
        <dbReference type="Proteomes" id="UP001595683"/>
    </source>
</evidence>
<feature type="region of interest" description="Disordered" evidence="1">
    <location>
        <begin position="43"/>
        <end position="96"/>
    </location>
</feature>
<dbReference type="EMBL" id="JBHRYE010000010">
    <property type="protein sequence ID" value="MFC3670828.1"/>
    <property type="molecule type" value="Genomic_DNA"/>
</dbReference>
<protein>
    <recommendedName>
        <fullName evidence="5">Lipoprotein</fullName>
    </recommendedName>
</protein>
<keyword evidence="4" id="KW-1185">Reference proteome</keyword>
<proteinExistence type="predicted"/>
<gene>
    <name evidence="3" type="ORF">ACFOOT_05285</name>
</gene>
<feature type="signal peptide" evidence="2">
    <location>
        <begin position="1"/>
        <end position="20"/>
    </location>
</feature>
<feature type="chain" id="PRO_5046084546" description="Lipoprotein" evidence="2">
    <location>
        <begin position="21"/>
        <end position="96"/>
    </location>
</feature>
<evidence type="ECO:0000256" key="1">
    <source>
        <dbReference type="SAM" id="MobiDB-lite"/>
    </source>
</evidence>
<dbReference type="PROSITE" id="PS51257">
    <property type="entry name" value="PROKAR_LIPOPROTEIN"/>
    <property type="match status" value="1"/>
</dbReference>
<evidence type="ECO:0000313" key="3">
    <source>
        <dbReference type="EMBL" id="MFC3670828.1"/>
    </source>
</evidence>
<dbReference type="Proteomes" id="UP001595683">
    <property type="component" value="Unassembled WGS sequence"/>
</dbReference>
<accession>A0ABV7V3J7</accession>
<dbReference type="RefSeq" id="WP_191322908.1">
    <property type="nucleotide sequence ID" value="NZ_BMZP01000002.1"/>
</dbReference>
<feature type="compositionally biased region" description="Low complexity" evidence="1">
    <location>
        <begin position="58"/>
        <end position="90"/>
    </location>
</feature>
<evidence type="ECO:0000256" key="2">
    <source>
        <dbReference type="SAM" id="SignalP"/>
    </source>
</evidence>
<keyword evidence="2" id="KW-0732">Signal</keyword>